<dbReference type="EMBL" id="OB661975">
    <property type="protein sequence ID" value="CAD7229285.1"/>
    <property type="molecule type" value="Genomic_DNA"/>
</dbReference>
<dbReference type="GO" id="GO:0003688">
    <property type="term" value="F:DNA replication origin binding"/>
    <property type="evidence" value="ECO:0007669"/>
    <property type="project" value="TreeGrafter"/>
</dbReference>
<feature type="domain" description="DNA polymerase alpha catalytic subunit N-terminal" evidence="2">
    <location>
        <begin position="32"/>
        <end position="92"/>
    </location>
</feature>
<feature type="region of interest" description="Disordered" evidence="1">
    <location>
        <begin position="95"/>
        <end position="297"/>
    </location>
</feature>
<evidence type="ECO:0000259" key="2">
    <source>
        <dbReference type="Pfam" id="PF12254"/>
    </source>
</evidence>
<dbReference type="GO" id="GO:0005658">
    <property type="term" value="C:alpha DNA polymerase:primase complex"/>
    <property type="evidence" value="ECO:0007669"/>
    <property type="project" value="TreeGrafter"/>
</dbReference>
<protein>
    <recommendedName>
        <fullName evidence="2">DNA polymerase alpha catalytic subunit N-terminal domain-containing protein</fullName>
    </recommendedName>
</protein>
<proteinExistence type="predicted"/>
<dbReference type="Pfam" id="PF12254">
    <property type="entry name" value="DNA_pol_alpha_N"/>
    <property type="match status" value="1"/>
</dbReference>
<dbReference type="GO" id="GO:0006272">
    <property type="term" value="P:leading strand elongation"/>
    <property type="evidence" value="ECO:0007669"/>
    <property type="project" value="TreeGrafter"/>
</dbReference>
<sequence>MADDGSEAVGLASGRSRRQRKDRRGTSNAFDKFKELKEKGIKNKAEDEDMDNIYDVVDEKEYSKRVQKRLDEDWVVDDLGIGYADDGREIFDEELDDRDEEVEKNRRKKKVERDQKNKKMKGGGNIMNMLMNMPKKEKKNETAPAAKLEDDALLSEVLGDLDLPEPSSASSSFVSGEASGSGARFMSNVSPVTPIPTSLRRKPRTSSPFASTPLPDRAAHSPSTPDLTPLKGTSLKNPFATTPTARNTDLDIRPKPKRLKVAETSGSLRPGVAETRAPATVTCPSPPPIAEEESSDWLPDTEPLEPTFQPQATISVPEEIVDDADDDLLSQAVEIAETRVGKSFMSSATFPQPLVTDSQAPSSVDQLECMSVLEDGSKSLKLFWFDAHEDPVHQPGNIFLFGKIWSKEKSSYVSACCVVRDIERHIFLLPRVNHRKSGEPVLLKEVYDEFNAMTHRMFKSRDFTFRSVFKNMKYAFDIDEVPNEAEYVEVRYPARFGHLPHHLEGDTFSHMFGGQSSCLERLLLDVKMKGPSWLQIKNPKIGGAPISWCSFEVRILRFSA</sequence>
<dbReference type="InterPro" id="IPR012337">
    <property type="entry name" value="RNaseH-like_sf"/>
</dbReference>
<dbReference type="PANTHER" id="PTHR45861:SF1">
    <property type="entry name" value="DNA POLYMERASE ALPHA CATALYTIC SUBUNIT"/>
    <property type="match status" value="1"/>
</dbReference>
<evidence type="ECO:0000256" key="1">
    <source>
        <dbReference type="SAM" id="MobiDB-lite"/>
    </source>
</evidence>
<evidence type="ECO:0000313" key="3">
    <source>
        <dbReference type="EMBL" id="CAD7229285.1"/>
    </source>
</evidence>
<name>A0A7R8WCT2_9CRUS</name>
<feature type="compositionally biased region" description="Low complexity" evidence="1">
    <location>
        <begin position="167"/>
        <end position="183"/>
    </location>
</feature>
<feature type="region of interest" description="Disordered" evidence="1">
    <location>
        <begin position="1"/>
        <end position="29"/>
    </location>
</feature>
<accession>A0A7R8WCT2</accession>
<dbReference type="GO" id="GO:0003887">
    <property type="term" value="F:DNA-directed DNA polymerase activity"/>
    <property type="evidence" value="ECO:0007669"/>
    <property type="project" value="TreeGrafter"/>
</dbReference>
<dbReference type="OrthoDB" id="6755010at2759"/>
<dbReference type="GO" id="GO:0003682">
    <property type="term" value="F:chromatin binding"/>
    <property type="evidence" value="ECO:0007669"/>
    <property type="project" value="TreeGrafter"/>
</dbReference>
<dbReference type="GO" id="GO:1902975">
    <property type="term" value="P:mitotic DNA replication initiation"/>
    <property type="evidence" value="ECO:0007669"/>
    <property type="project" value="TreeGrafter"/>
</dbReference>
<reference evidence="3" key="1">
    <citation type="submission" date="2020-11" db="EMBL/GenBank/DDBJ databases">
        <authorList>
            <person name="Tran Van P."/>
        </authorList>
    </citation>
    <scope>NUCLEOTIDE SEQUENCE</scope>
</reference>
<organism evidence="3">
    <name type="scientific">Cyprideis torosa</name>
    <dbReference type="NCBI Taxonomy" id="163714"/>
    <lineage>
        <taxon>Eukaryota</taxon>
        <taxon>Metazoa</taxon>
        <taxon>Ecdysozoa</taxon>
        <taxon>Arthropoda</taxon>
        <taxon>Crustacea</taxon>
        <taxon>Oligostraca</taxon>
        <taxon>Ostracoda</taxon>
        <taxon>Podocopa</taxon>
        <taxon>Podocopida</taxon>
        <taxon>Cytherocopina</taxon>
        <taxon>Cytheroidea</taxon>
        <taxon>Cytherideidae</taxon>
        <taxon>Cyprideis</taxon>
    </lineage>
</organism>
<dbReference type="GO" id="GO:0006273">
    <property type="term" value="P:lagging strand elongation"/>
    <property type="evidence" value="ECO:0007669"/>
    <property type="project" value="TreeGrafter"/>
</dbReference>
<dbReference type="Gene3D" id="3.30.70.2820">
    <property type="match status" value="1"/>
</dbReference>
<feature type="non-terminal residue" evidence="3">
    <location>
        <position position="1"/>
    </location>
</feature>
<gene>
    <name evidence="3" type="ORF">CTOB1V02_LOCUS7158</name>
</gene>
<dbReference type="InterPro" id="IPR024647">
    <property type="entry name" value="DNA_pol_a_cat_su_N"/>
</dbReference>
<dbReference type="SUPFAM" id="SSF53098">
    <property type="entry name" value="Ribonuclease H-like"/>
    <property type="match status" value="1"/>
</dbReference>
<dbReference type="Gene3D" id="2.40.50.730">
    <property type="match status" value="1"/>
</dbReference>
<dbReference type="GO" id="GO:0003697">
    <property type="term" value="F:single-stranded DNA binding"/>
    <property type="evidence" value="ECO:0007669"/>
    <property type="project" value="TreeGrafter"/>
</dbReference>
<dbReference type="PANTHER" id="PTHR45861">
    <property type="entry name" value="DNA POLYMERASE ALPHA CATALYTIC SUBUNIT"/>
    <property type="match status" value="1"/>
</dbReference>
<dbReference type="AlphaFoldDB" id="A0A7R8WCT2"/>
<feature type="compositionally biased region" description="Polar residues" evidence="1">
    <location>
        <begin position="234"/>
        <end position="247"/>
    </location>
</feature>